<dbReference type="Proteomes" id="UP000765160">
    <property type="component" value="Unassembled WGS sequence"/>
</dbReference>
<dbReference type="EMBL" id="JAAVTX010000003">
    <property type="protein sequence ID" value="NKE45232.1"/>
    <property type="molecule type" value="Genomic_DNA"/>
</dbReference>
<gene>
    <name evidence="2" type="ORF">HB662_10615</name>
</gene>
<feature type="transmembrane region" description="Helical" evidence="1">
    <location>
        <begin position="61"/>
        <end position="84"/>
    </location>
</feature>
<accession>A0ABX1EYR9</accession>
<organism evidence="2 3">
    <name type="scientific">Falsiroseomonas frigidaquae</name>
    <dbReference type="NCBI Taxonomy" id="487318"/>
    <lineage>
        <taxon>Bacteria</taxon>
        <taxon>Pseudomonadati</taxon>
        <taxon>Pseudomonadota</taxon>
        <taxon>Alphaproteobacteria</taxon>
        <taxon>Acetobacterales</taxon>
        <taxon>Roseomonadaceae</taxon>
        <taxon>Falsiroseomonas</taxon>
    </lineage>
</organism>
<reference evidence="2 3" key="1">
    <citation type="submission" date="2020-03" db="EMBL/GenBank/DDBJ databases">
        <title>Roseomonas selenitidurans sp. nov. isolated from soil.</title>
        <authorList>
            <person name="Liu H."/>
        </authorList>
    </citation>
    <scope>NUCLEOTIDE SEQUENCE [LARGE SCALE GENOMIC DNA]</scope>
    <source>
        <strain evidence="2 3">JCM 15073</strain>
    </source>
</reference>
<feature type="transmembrane region" description="Helical" evidence="1">
    <location>
        <begin position="6"/>
        <end position="28"/>
    </location>
</feature>
<feature type="transmembrane region" description="Helical" evidence="1">
    <location>
        <begin position="35"/>
        <end position="55"/>
    </location>
</feature>
<protein>
    <submittedName>
        <fullName evidence="2">Uncharacterized protein</fullName>
    </submittedName>
</protein>
<keyword evidence="1" id="KW-1133">Transmembrane helix</keyword>
<name>A0ABX1EYR9_9PROT</name>
<evidence type="ECO:0000256" key="1">
    <source>
        <dbReference type="SAM" id="Phobius"/>
    </source>
</evidence>
<evidence type="ECO:0000313" key="3">
    <source>
        <dbReference type="Proteomes" id="UP000765160"/>
    </source>
</evidence>
<keyword evidence="1" id="KW-0472">Membrane</keyword>
<sequence>MAGFFASGQVADLVLAVLAAEALLLFAWHRRTGRGLAPAALAGLVLPGVALVLALRAALVGAGWGLVAAALVAALAAHLFDLAVRLRR</sequence>
<keyword evidence="3" id="KW-1185">Reference proteome</keyword>
<proteinExistence type="predicted"/>
<keyword evidence="1" id="KW-0812">Transmembrane</keyword>
<comment type="caution">
    <text evidence="2">The sequence shown here is derived from an EMBL/GenBank/DDBJ whole genome shotgun (WGS) entry which is preliminary data.</text>
</comment>
<evidence type="ECO:0000313" key="2">
    <source>
        <dbReference type="EMBL" id="NKE45232.1"/>
    </source>
</evidence>